<dbReference type="PIRSF" id="PIRSF016661">
    <property type="entry name" value="BioY"/>
    <property type="match status" value="1"/>
</dbReference>
<dbReference type="GO" id="GO:0005886">
    <property type="term" value="C:plasma membrane"/>
    <property type="evidence" value="ECO:0007669"/>
    <property type="project" value="UniProtKB-SubCell"/>
</dbReference>
<keyword evidence="2" id="KW-1003">Cell membrane</keyword>
<feature type="transmembrane region" description="Helical" evidence="3">
    <location>
        <begin position="86"/>
        <end position="106"/>
    </location>
</feature>
<dbReference type="EMBL" id="AZEX01000020">
    <property type="protein sequence ID" value="KRL61389.1"/>
    <property type="molecule type" value="Genomic_DNA"/>
</dbReference>
<evidence type="ECO:0000313" key="4">
    <source>
        <dbReference type="EMBL" id="KRL61389.1"/>
    </source>
</evidence>
<keyword evidence="2" id="KW-0813">Transport</keyword>
<keyword evidence="3" id="KW-1133">Transmembrane helix</keyword>
<dbReference type="GO" id="GO:0015225">
    <property type="term" value="F:biotin transmembrane transporter activity"/>
    <property type="evidence" value="ECO:0007669"/>
    <property type="project" value="UniProtKB-UniRule"/>
</dbReference>
<name>A0A0R1RWI3_9LACO</name>
<comment type="caution">
    <text evidence="4">The sequence shown here is derived from an EMBL/GenBank/DDBJ whole genome shotgun (WGS) entry which is preliminary data.</text>
</comment>
<evidence type="ECO:0000256" key="3">
    <source>
        <dbReference type="SAM" id="Phobius"/>
    </source>
</evidence>
<dbReference type="RefSeq" id="WP_025083151.1">
    <property type="nucleotide sequence ID" value="NZ_AZEX01000020.1"/>
</dbReference>
<dbReference type="AlphaFoldDB" id="A0A0R1RWI3"/>
<organism evidence="4 5">
    <name type="scientific">Latilactobacillus fuchuensis DSM 14340 = JCM 11249</name>
    <dbReference type="NCBI Taxonomy" id="1423747"/>
    <lineage>
        <taxon>Bacteria</taxon>
        <taxon>Bacillati</taxon>
        <taxon>Bacillota</taxon>
        <taxon>Bacilli</taxon>
        <taxon>Lactobacillales</taxon>
        <taxon>Lactobacillaceae</taxon>
        <taxon>Latilactobacillus</taxon>
    </lineage>
</organism>
<comment type="subcellular location">
    <subcellularLocation>
        <location evidence="2">Cell membrane</location>
        <topology evidence="2">Multi-pass membrane protein</topology>
    </subcellularLocation>
</comment>
<feature type="transmembrane region" description="Helical" evidence="3">
    <location>
        <begin position="52"/>
        <end position="74"/>
    </location>
</feature>
<feature type="transmembrane region" description="Helical" evidence="3">
    <location>
        <begin position="140"/>
        <end position="161"/>
    </location>
</feature>
<protein>
    <recommendedName>
        <fullName evidence="2">Biotin transporter</fullName>
    </recommendedName>
</protein>
<accession>A0A0R1RWI3</accession>
<dbReference type="STRING" id="1423747.FC69_GL000794"/>
<dbReference type="PANTHER" id="PTHR34295">
    <property type="entry name" value="BIOTIN TRANSPORTER BIOY"/>
    <property type="match status" value="1"/>
</dbReference>
<feature type="transmembrane region" description="Helical" evidence="3">
    <location>
        <begin position="113"/>
        <end position="134"/>
    </location>
</feature>
<keyword evidence="2 3" id="KW-0472">Membrane</keyword>
<reference evidence="4 5" key="1">
    <citation type="journal article" date="2015" name="Genome Announc.">
        <title>Expanding the biotechnology potential of lactobacilli through comparative genomics of 213 strains and associated genera.</title>
        <authorList>
            <person name="Sun Z."/>
            <person name="Harris H.M."/>
            <person name="McCann A."/>
            <person name="Guo C."/>
            <person name="Argimon S."/>
            <person name="Zhang W."/>
            <person name="Yang X."/>
            <person name="Jeffery I.B."/>
            <person name="Cooney J.C."/>
            <person name="Kagawa T.F."/>
            <person name="Liu W."/>
            <person name="Song Y."/>
            <person name="Salvetti E."/>
            <person name="Wrobel A."/>
            <person name="Rasinkangas P."/>
            <person name="Parkhill J."/>
            <person name="Rea M.C."/>
            <person name="O'Sullivan O."/>
            <person name="Ritari J."/>
            <person name="Douillard F.P."/>
            <person name="Paul Ross R."/>
            <person name="Yang R."/>
            <person name="Briner A.E."/>
            <person name="Felis G.E."/>
            <person name="de Vos W.M."/>
            <person name="Barrangou R."/>
            <person name="Klaenhammer T.R."/>
            <person name="Caufield P.W."/>
            <person name="Cui Y."/>
            <person name="Zhang H."/>
            <person name="O'Toole P.W."/>
        </authorList>
    </citation>
    <scope>NUCLEOTIDE SEQUENCE [LARGE SCALE GENOMIC DNA]</scope>
    <source>
        <strain evidence="4 5">DSM 14340</strain>
    </source>
</reference>
<evidence type="ECO:0000256" key="2">
    <source>
        <dbReference type="PIRNR" id="PIRNR016661"/>
    </source>
</evidence>
<evidence type="ECO:0000256" key="1">
    <source>
        <dbReference type="ARBA" id="ARBA00010692"/>
    </source>
</evidence>
<keyword evidence="3" id="KW-0812">Transmembrane</keyword>
<dbReference type="OrthoDB" id="9803495at2"/>
<sequence length="177" mass="19187">MTLSKARQISYASLGLALLIISAQISLPIWTIAVTLQTLVVGLLATILPYRLNLMIILAYLTLGLLGLPIFANFTNGMSVLVGPTGGYLIGFLAYSTVTTIGIAWLGRKPLTLFGVTFVASISQLLIGTVWLLFFLKLTWPVALMTGFVPYVLIELIKCGLISQIAPRLRANLFKDS</sequence>
<dbReference type="PANTHER" id="PTHR34295:SF1">
    <property type="entry name" value="BIOTIN TRANSPORTER BIOY"/>
    <property type="match status" value="1"/>
</dbReference>
<evidence type="ECO:0000313" key="5">
    <source>
        <dbReference type="Proteomes" id="UP000051264"/>
    </source>
</evidence>
<comment type="similarity">
    <text evidence="1 2">Belongs to the BioY family.</text>
</comment>
<dbReference type="eggNOG" id="COG1268">
    <property type="taxonomic scope" value="Bacteria"/>
</dbReference>
<dbReference type="PATRIC" id="fig|1423747.3.peg.809"/>
<dbReference type="InterPro" id="IPR003784">
    <property type="entry name" value="BioY"/>
</dbReference>
<gene>
    <name evidence="4" type="ORF">FC69_GL000794</name>
</gene>
<feature type="transmembrane region" description="Helical" evidence="3">
    <location>
        <begin position="12"/>
        <end position="45"/>
    </location>
</feature>
<proteinExistence type="inferred from homology"/>
<dbReference type="Pfam" id="PF02632">
    <property type="entry name" value="BioY"/>
    <property type="match status" value="1"/>
</dbReference>
<dbReference type="Proteomes" id="UP000051264">
    <property type="component" value="Unassembled WGS sequence"/>
</dbReference>
<dbReference type="Gene3D" id="1.10.1760.20">
    <property type="match status" value="1"/>
</dbReference>